<dbReference type="AlphaFoldDB" id="A0A7W7DED9"/>
<dbReference type="SUPFAM" id="SSF53686">
    <property type="entry name" value="Tryptophan synthase beta subunit-like PLP-dependent enzymes"/>
    <property type="match status" value="1"/>
</dbReference>
<comment type="cofactor">
    <cofactor evidence="1">
        <name>pyridoxal 5'-phosphate</name>
        <dbReference type="ChEBI" id="CHEBI:597326"/>
    </cofactor>
</comment>
<keyword evidence="3" id="KW-0663">Pyridoxal phosphate</keyword>
<dbReference type="Proteomes" id="UP000542210">
    <property type="component" value="Unassembled WGS sequence"/>
</dbReference>
<dbReference type="InterPro" id="IPR036052">
    <property type="entry name" value="TrpB-like_PALP_sf"/>
</dbReference>
<dbReference type="FunFam" id="3.40.50.1100:FF:000003">
    <property type="entry name" value="Cystathionine beta-synthase"/>
    <property type="match status" value="1"/>
</dbReference>
<dbReference type="GO" id="GO:0006535">
    <property type="term" value="P:cysteine biosynthetic process from serine"/>
    <property type="evidence" value="ECO:0007669"/>
    <property type="project" value="InterPro"/>
</dbReference>
<keyword evidence="5" id="KW-0456">Lyase</keyword>
<dbReference type="EMBL" id="JACHND010000001">
    <property type="protein sequence ID" value="MBB4704480.1"/>
    <property type="molecule type" value="Genomic_DNA"/>
</dbReference>
<comment type="similarity">
    <text evidence="2">Belongs to the cysteine synthase/cystathionine beta-synthase family.</text>
</comment>
<keyword evidence="6" id="KW-1185">Reference proteome</keyword>
<organism evidence="5 6">
    <name type="scientific">Sphaerisporangium siamense</name>
    <dbReference type="NCBI Taxonomy" id="795645"/>
    <lineage>
        <taxon>Bacteria</taxon>
        <taxon>Bacillati</taxon>
        <taxon>Actinomycetota</taxon>
        <taxon>Actinomycetes</taxon>
        <taxon>Streptosporangiales</taxon>
        <taxon>Streptosporangiaceae</taxon>
        <taxon>Sphaerisporangium</taxon>
    </lineage>
</organism>
<comment type="caution">
    <text evidence="5">The sequence shown here is derived from an EMBL/GenBank/DDBJ whole genome shotgun (WGS) entry which is preliminary data.</text>
</comment>
<sequence length="328" mass="34141">MSVHATAAGAAGGTPLVRLGKVTRGLSCPVYAKLEYLNPGGSVKDRVAAAMVDDAEQRGLLRPGGTIVEATSGNTGIGLAMVAARRGYACVFAMSDKSSAEKVATLRALGARVLVCPAGLPPQDPGHVRQVARRVAAETPGAWLADQYNNAANPLAHYRSTGPEIWRQTGGAVTHLVAGVGTGGTITGTGRFLKEAGAVTVVGADPERSLYSGGDGGPYLVESIGHFRHPDADEDLWPTAYDPAVVDRFERVSDRESFHMARRLAREEGLFAGGSSGTAVTGALRVAAKLGPGDLVVVILPDSGRLYLSKLFDDGWMREHGMLGAPDS</sequence>
<dbReference type="InterPro" id="IPR050214">
    <property type="entry name" value="Cys_Synth/Cystath_Beta-Synth"/>
</dbReference>
<dbReference type="PANTHER" id="PTHR10314">
    <property type="entry name" value="CYSTATHIONINE BETA-SYNTHASE"/>
    <property type="match status" value="1"/>
</dbReference>
<evidence type="ECO:0000259" key="4">
    <source>
        <dbReference type="Pfam" id="PF00291"/>
    </source>
</evidence>
<name>A0A7W7DED9_9ACTN</name>
<dbReference type="PROSITE" id="PS00901">
    <property type="entry name" value="CYS_SYNTHASE"/>
    <property type="match status" value="1"/>
</dbReference>
<accession>A0A7W7DED9</accession>
<protein>
    <submittedName>
        <fullName evidence="5">Cystathionine beta-synthase</fullName>
        <ecNumber evidence="5">4.2.1.22</ecNumber>
    </submittedName>
</protein>
<dbReference type="InterPro" id="IPR001216">
    <property type="entry name" value="P-phosphate_BS"/>
</dbReference>
<evidence type="ECO:0000313" key="5">
    <source>
        <dbReference type="EMBL" id="MBB4704480.1"/>
    </source>
</evidence>
<evidence type="ECO:0000313" key="6">
    <source>
        <dbReference type="Proteomes" id="UP000542210"/>
    </source>
</evidence>
<dbReference type="GO" id="GO:0004122">
    <property type="term" value="F:cystathionine beta-synthase activity"/>
    <property type="evidence" value="ECO:0007669"/>
    <property type="project" value="UniProtKB-EC"/>
</dbReference>
<gene>
    <name evidence="5" type="ORF">BJ982_006024</name>
</gene>
<feature type="domain" description="Tryptophan synthase beta chain-like PALP" evidence="4">
    <location>
        <begin position="10"/>
        <end position="302"/>
    </location>
</feature>
<evidence type="ECO:0000256" key="3">
    <source>
        <dbReference type="ARBA" id="ARBA00022898"/>
    </source>
</evidence>
<dbReference type="FunFam" id="3.40.50.1100:FF:000118">
    <property type="entry name" value="Related to CYS4-cystathionine beta-synthase"/>
    <property type="match status" value="1"/>
</dbReference>
<dbReference type="InterPro" id="IPR001926">
    <property type="entry name" value="TrpB-like_PALP"/>
</dbReference>
<evidence type="ECO:0000256" key="1">
    <source>
        <dbReference type="ARBA" id="ARBA00001933"/>
    </source>
</evidence>
<dbReference type="CDD" id="cd01561">
    <property type="entry name" value="CBS_like"/>
    <property type="match status" value="1"/>
</dbReference>
<dbReference type="EC" id="4.2.1.22" evidence="5"/>
<reference evidence="5 6" key="1">
    <citation type="submission" date="2020-08" db="EMBL/GenBank/DDBJ databases">
        <title>Sequencing the genomes of 1000 actinobacteria strains.</title>
        <authorList>
            <person name="Klenk H.-P."/>
        </authorList>
    </citation>
    <scope>NUCLEOTIDE SEQUENCE [LARGE SCALE GENOMIC DNA]</scope>
    <source>
        <strain evidence="5 6">DSM 45784</strain>
    </source>
</reference>
<proteinExistence type="inferred from homology"/>
<dbReference type="Pfam" id="PF00291">
    <property type="entry name" value="PALP"/>
    <property type="match status" value="1"/>
</dbReference>
<dbReference type="Gene3D" id="3.40.50.1100">
    <property type="match status" value="2"/>
</dbReference>
<evidence type="ECO:0000256" key="2">
    <source>
        <dbReference type="ARBA" id="ARBA00007103"/>
    </source>
</evidence>
<dbReference type="GO" id="GO:0016765">
    <property type="term" value="F:transferase activity, transferring alkyl or aryl (other than methyl) groups"/>
    <property type="evidence" value="ECO:0007669"/>
    <property type="project" value="UniProtKB-ARBA"/>
</dbReference>